<evidence type="ECO:0000313" key="6">
    <source>
        <dbReference type="Proteomes" id="UP000236197"/>
    </source>
</evidence>
<evidence type="ECO:0000256" key="3">
    <source>
        <dbReference type="ARBA" id="ARBA00022898"/>
    </source>
</evidence>
<dbReference type="InterPro" id="IPR049704">
    <property type="entry name" value="Aminotrans_3_PPA_site"/>
</dbReference>
<keyword evidence="5" id="KW-0032">Aminotransferase</keyword>
<dbReference type="EMBL" id="PPEK01000004">
    <property type="protein sequence ID" value="PNV67934.1"/>
    <property type="molecule type" value="Genomic_DNA"/>
</dbReference>
<dbReference type="InterPro" id="IPR015421">
    <property type="entry name" value="PyrdxlP-dep_Trfase_major"/>
</dbReference>
<dbReference type="NCBIfam" id="NF006368">
    <property type="entry name" value="PRK08593.1"/>
    <property type="match status" value="1"/>
</dbReference>
<dbReference type="AlphaFoldDB" id="A0A2K2UCC2"/>
<dbReference type="OrthoDB" id="9801052at2"/>
<dbReference type="RefSeq" id="WP_103264736.1">
    <property type="nucleotide sequence ID" value="NZ_CABMLE010000004.1"/>
</dbReference>
<gene>
    <name evidence="5" type="ORF">C2L71_05295</name>
</gene>
<dbReference type="Gene3D" id="3.40.640.10">
    <property type="entry name" value="Type I PLP-dependent aspartate aminotransferase-like (Major domain)"/>
    <property type="match status" value="1"/>
</dbReference>
<dbReference type="InterPro" id="IPR050103">
    <property type="entry name" value="Class-III_PLP-dep_AT"/>
</dbReference>
<dbReference type="GO" id="GO:0030170">
    <property type="term" value="F:pyridoxal phosphate binding"/>
    <property type="evidence" value="ECO:0007669"/>
    <property type="project" value="InterPro"/>
</dbReference>
<keyword evidence="6" id="KW-1185">Reference proteome</keyword>
<dbReference type="PANTHER" id="PTHR11986:SF58">
    <property type="entry name" value="LEUCINE_METHIONINE RACEMASE"/>
    <property type="match status" value="1"/>
</dbReference>
<organism evidence="5 6">
    <name type="scientific">Enteroscipio rubneri</name>
    <dbReference type="NCBI Taxonomy" id="2070686"/>
    <lineage>
        <taxon>Bacteria</taxon>
        <taxon>Bacillati</taxon>
        <taxon>Actinomycetota</taxon>
        <taxon>Coriobacteriia</taxon>
        <taxon>Eggerthellales</taxon>
        <taxon>Eggerthellaceae</taxon>
        <taxon>Enteroscipio</taxon>
    </lineage>
</organism>
<dbReference type="EC" id="2.6.1.19" evidence="5"/>
<dbReference type="GO" id="GO:0042802">
    <property type="term" value="F:identical protein binding"/>
    <property type="evidence" value="ECO:0007669"/>
    <property type="project" value="TreeGrafter"/>
</dbReference>
<evidence type="ECO:0000313" key="5">
    <source>
        <dbReference type="EMBL" id="PNV67934.1"/>
    </source>
</evidence>
<comment type="caution">
    <text evidence="5">The sequence shown here is derived from an EMBL/GenBank/DDBJ whole genome shotgun (WGS) entry which is preliminary data.</text>
</comment>
<evidence type="ECO:0000256" key="1">
    <source>
        <dbReference type="ARBA" id="ARBA00001933"/>
    </source>
</evidence>
<evidence type="ECO:0000256" key="2">
    <source>
        <dbReference type="ARBA" id="ARBA00008954"/>
    </source>
</evidence>
<dbReference type="SUPFAM" id="SSF53383">
    <property type="entry name" value="PLP-dependent transferases"/>
    <property type="match status" value="1"/>
</dbReference>
<keyword evidence="5" id="KW-0808">Transferase</keyword>
<dbReference type="InterPro" id="IPR015422">
    <property type="entry name" value="PyrdxlP-dep_Trfase_small"/>
</dbReference>
<dbReference type="InterPro" id="IPR005814">
    <property type="entry name" value="Aminotrans_3"/>
</dbReference>
<protein>
    <submittedName>
        <fullName evidence="5">Aspartate aminotransferase family protein</fullName>
        <ecNumber evidence="5">2.6.1.19</ecNumber>
    </submittedName>
</protein>
<dbReference type="CDD" id="cd00610">
    <property type="entry name" value="OAT_like"/>
    <property type="match status" value="1"/>
</dbReference>
<dbReference type="FunFam" id="3.40.640.10:FF:000004">
    <property type="entry name" value="Acetylornithine aminotransferase"/>
    <property type="match status" value="1"/>
</dbReference>
<dbReference type="PROSITE" id="PS00600">
    <property type="entry name" value="AA_TRANSFER_CLASS_3"/>
    <property type="match status" value="1"/>
</dbReference>
<accession>A0A2K2UCC2</accession>
<dbReference type="Pfam" id="PF00202">
    <property type="entry name" value="Aminotran_3"/>
    <property type="match status" value="1"/>
</dbReference>
<dbReference type="PANTHER" id="PTHR11986">
    <property type="entry name" value="AMINOTRANSFERASE CLASS III"/>
    <property type="match status" value="1"/>
</dbReference>
<evidence type="ECO:0000256" key="4">
    <source>
        <dbReference type="RuleBase" id="RU003560"/>
    </source>
</evidence>
<comment type="cofactor">
    <cofactor evidence="1">
        <name>pyridoxal 5'-phosphate</name>
        <dbReference type="ChEBI" id="CHEBI:597326"/>
    </cofactor>
</comment>
<proteinExistence type="inferred from homology"/>
<dbReference type="PIRSF" id="PIRSF000521">
    <property type="entry name" value="Transaminase_4ab_Lys_Orn"/>
    <property type="match status" value="1"/>
</dbReference>
<sequence>MTYREIDSARAQDYVERDRARMGPTARIPYYDLVVDHARGALLYDVEGNEYIDLLAAATSANVGHSHPAVVEAVCGQAQKVIQCSPAYFYHAPEVELVEKLAAIAPGDTPKKVVFGTSGSDANDAIIKFARAYTGRPYVVSFLGAYHGSTYGSMTLSALSLGMRRKMGPMLPGIYHIPYPDVQSAGVGHLSEPEQAEHFMRPLREMCETYLPADEIACIVMEPIAGDAGIIVPPQAYVDALVAFCREHGILFAVDEINQGMGRTGKWWGIEQFGVEPDLMSVGKSLASGLPLSAIVGKADIMDSLSFPAHIFTTSGNPVCCAAALATIDVIEREGLLERGAELGAYAKERFEDMAARHAIVGGVHGIGLNLGIDIVRPETGEKCALDALKVVYRAFEEGVVIICMAESVLRFQPPLVIEHEQLDRALDVLDRVIGEVEAGLVPDSIVPEGKGW</sequence>
<dbReference type="Proteomes" id="UP000236197">
    <property type="component" value="Unassembled WGS sequence"/>
</dbReference>
<comment type="similarity">
    <text evidence="2 4">Belongs to the class-III pyridoxal-phosphate-dependent aminotransferase family.</text>
</comment>
<dbReference type="Gene3D" id="3.90.1150.10">
    <property type="entry name" value="Aspartate Aminotransferase, domain 1"/>
    <property type="match status" value="1"/>
</dbReference>
<reference evidence="6" key="1">
    <citation type="submission" date="2018-01" db="EMBL/GenBank/DDBJ databases">
        <title>Rubneribacter badeniensis gen. nov., sp. nov., and Colonibacter rubneri, gen. nov., sp. nov., WGS of new members of the Eggerthellaceae.</title>
        <authorList>
            <person name="Danylec N."/>
            <person name="Stoll D.A."/>
            <person name="Doetsch A."/>
            <person name="Kulling S.E."/>
            <person name="Huch M."/>
        </authorList>
    </citation>
    <scope>NUCLEOTIDE SEQUENCE [LARGE SCALE GENOMIC DNA]</scope>
    <source>
        <strain evidence="6">ResAG-96</strain>
    </source>
</reference>
<keyword evidence="3 4" id="KW-0663">Pyridoxal phosphate</keyword>
<dbReference type="GO" id="GO:0034386">
    <property type="term" value="F:4-aminobutyrate:2-oxoglutarate transaminase activity"/>
    <property type="evidence" value="ECO:0007669"/>
    <property type="project" value="UniProtKB-EC"/>
</dbReference>
<name>A0A2K2UCC2_9ACTN</name>
<dbReference type="InterPro" id="IPR015424">
    <property type="entry name" value="PyrdxlP-dep_Trfase"/>
</dbReference>